<reference evidence="1 2" key="1">
    <citation type="submission" date="2019-08" db="EMBL/GenBank/DDBJ databases">
        <title>Bacillus genomes from the desert of Cuatro Cienegas, Coahuila.</title>
        <authorList>
            <person name="Olmedo-Alvarez G."/>
        </authorList>
    </citation>
    <scope>NUCLEOTIDE SEQUENCE [LARGE SCALE GENOMIC DNA]</scope>
    <source>
        <strain evidence="1 2">CH34_1T</strain>
    </source>
</reference>
<dbReference type="Pfam" id="PF09388">
    <property type="entry name" value="SpoOE-like"/>
    <property type="match status" value="1"/>
</dbReference>
<dbReference type="EMBL" id="VTEI01000007">
    <property type="protein sequence ID" value="TYS15768.1"/>
    <property type="molecule type" value="Genomic_DNA"/>
</dbReference>
<protein>
    <submittedName>
        <fullName evidence="1">Aspartyl-phosphate phosphatase Spo0E family protein</fullName>
    </submittedName>
</protein>
<dbReference type="AlphaFoldDB" id="A0A5D4NQN9"/>
<dbReference type="InterPro" id="IPR036638">
    <property type="entry name" value="HLH_DNA-bd_sf"/>
</dbReference>
<evidence type="ECO:0000313" key="2">
    <source>
        <dbReference type="Proteomes" id="UP000322267"/>
    </source>
</evidence>
<sequence>MRIQLVKYIEKKGENSMIFPHEKACEKVILYKIAKKQKTMLKIGARYGLNDYRTVRISQELDKLITMYQELNFSKSVQQHQV</sequence>
<proteinExistence type="predicted"/>
<organism evidence="1 2">
    <name type="scientific">Rossellomorea vietnamensis</name>
    <dbReference type="NCBI Taxonomy" id="218284"/>
    <lineage>
        <taxon>Bacteria</taxon>
        <taxon>Bacillati</taxon>
        <taxon>Bacillota</taxon>
        <taxon>Bacilli</taxon>
        <taxon>Bacillales</taxon>
        <taxon>Bacillaceae</taxon>
        <taxon>Rossellomorea</taxon>
    </lineage>
</organism>
<gene>
    <name evidence="1" type="ORF">FZC78_14325</name>
</gene>
<accession>A0A5D4NQN9</accession>
<name>A0A5D4NQN9_9BACI</name>
<dbReference type="InterPro" id="IPR037208">
    <property type="entry name" value="Spo0E-like_sf"/>
</dbReference>
<dbReference type="InterPro" id="IPR018540">
    <property type="entry name" value="Spo0E-like"/>
</dbReference>
<dbReference type="OrthoDB" id="2973153at2"/>
<dbReference type="GO" id="GO:0046983">
    <property type="term" value="F:protein dimerization activity"/>
    <property type="evidence" value="ECO:0007669"/>
    <property type="project" value="InterPro"/>
</dbReference>
<dbReference type="SUPFAM" id="SSF140500">
    <property type="entry name" value="BAS1536-like"/>
    <property type="match status" value="1"/>
</dbReference>
<comment type="caution">
    <text evidence="1">The sequence shown here is derived from an EMBL/GenBank/DDBJ whole genome shotgun (WGS) entry which is preliminary data.</text>
</comment>
<dbReference type="GO" id="GO:0043937">
    <property type="term" value="P:regulation of sporulation"/>
    <property type="evidence" value="ECO:0007669"/>
    <property type="project" value="InterPro"/>
</dbReference>
<evidence type="ECO:0000313" key="1">
    <source>
        <dbReference type="EMBL" id="TYS15768.1"/>
    </source>
</evidence>
<dbReference type="Gene3D" id="4.10.280.10">
    <property type="entry name" value="Helix-loop-helix DNA-binding domain"/>
    <property type="match status" value="1"/>
</dbReference>
<dbReference type="Proteomes" id="UP000322267">
    <property type="component" value="Unassembled WGS sequence"/>
</dbReference>